<gene>
    <name evidence="6" type="ORF">E1301_Tti003886</name>
</gene>
<dbReference type="PANTHER" id="PTHR10903:SF107">
    <property type="entry name" value="GTPASE IMAP FAMILY MEMBER 4-LIKE-RELATED"/>
    <property type="match status" value="1"/>
</dbReference>
<evidence type="ECO:0000259" key="5">
    <source>
        <dbReference type="PROSITE" id="PS51720"/>
    </source>
</evidence>
<reference evidence="6 7" key="1">
    <citation type="journal article" date="2019" name="Mol. Ecol. Resour.">
        <title>Chromosome-level genome assembly of Triplophysa tibetana, a fish adapted to the harsh high-altitude environment of the Tibetan Plateau.</title>
        <authorList>
            <person name="Yang X."/>
            <person name="Liu H."/>
            <person name="Ma Z."/>
            <person name="Zou Y."/>
            <person name="Zou M."/>
            <person name="Mao Y."/>
            <person name="Li X."/>
            <person name="Wang H."/>
            <person name="Chen T."/>
            <person name="Wang W."/>
            <person name="Yang R."/>
        </authorList>
    </citation>
    <scope>NUCLEOTIDE SEQUENCE [LARGE SCALE GENOMIC DNA]</scope>
    <source>
        <strain evidence="6">TTIB1903HZAU</strain>
        <tissue evidence="6">Muscle</tissue>
    </source>
</reference>
<comment type="similarity">
    <text evidence="1">Belongs to the TRAFAC class TrmE-Era-EngA-EngB-Septin-like GTPase superfamily. AIG1/Toc34/Toc159-like paraseptin GTPase family. IAN subfamily.</text>
</comment>
<keyword evidence="7" id="KW-1185">Reference proteome</keyword>
<name>A0A5A9PS32_9TELE</name>
<feature type="domain" description="AIG1-type G" evidence="5">
    <location>
        <begin position="1"/>
        <end position="192"/>
    </location>
</feature>
<dbReference type="AlphaFoldDB" id="A0A5A9PS32"/>
<feature type="domain" description="AIG1-type G" evidence="5">
    <location>
        <begin position="447"/>
        <end position="645"/>
    </location>
</feature>
<dbReference type="EMBL" id="SOYY01000002">
    <property type="protein sequence ID" value="KAA0724618.1"/>
    <property type="molecule type" value="Genomic_DNA"/>
</dbReference>
<feature type="region of interest" description="Disordered" evidence="4">
    <location>
        <begin position="649"/>
        <end position="672"/>
    </location>
</feature>
<evidence type="ECO:0000256" key="2">
    <source>
        <dbReference type="ARBA" id="ARBA00022741"/>
    </source>
</evidence>
<evidence type="ECO:0000313" key="6">
    <source>
        <dbReference type="EMBL" id="KAA0724618.1"/>
    </source>
</evidence>
<keyword evidence="3" id="KW-0342">GTP-binding</keyword>
<dbReference type="PROSITE" id="PS51720">
    <property type="entry name" value="G_AIG1"/>
    <property type="match status" value="3"/>
</dbReference>
<dbReference type="Proteomes" id="UP000324632">
    <property type="component" value="Chromosome 2"/>
</dbReference>
<sequence length="672" mass="78189">MGYRYSGKSSSGNIILNREEFDLKRTDQCVKRQREVADRHITVIEAPGWWIDVPVDQSSELLKKEILLSVSLCPVLRHVVLLVIRADIRFKEDKRNVFQGYVDLLSERVWSHTIVLFTHGDFLGDTSIEQHIESEGEDLQWLVEKCGNRYHVLNNKNRSDVTQIIDLLEKIEETVMKNNCCHFELLQQVKEKRRAEEEKAESQMSECETPKLSELRIVLMGYKGAGKSSSGNIILNREEFDLKRTDQCVKRQREVADRHITVIEAPGWWIDEPVDQSSELLKQEILLSVSLCPPGPHVVLLVIRADIIFKEDERKAFQGYVDLLGERVWSHTIVLFTHGDFLGDTSIEQHIESEGEDLQWLVEKCGIRYHVLNNKNRSDDTQIKDLLEKIKETVMKNSGFHFEMDGNILQMMEEKKQAEEERAKGRMKRMSERREKNRSQMSDSHHLSELRIVLMGCRRAGKSSVGNIILNREAFDLKRTDQCVKRQREVADRHITVIEAPGWWWKPVEQISEILQQEILLSVTLCPPGPHVVLLVICVEHRFTVNDREAFQAYVDLLGERVWSHTIVLFTHGDFLGDTSIEQHIESEGEDLQWLVEKCGNRYHVLNYKNRSDDTQIKDLLEKIEETVTQNNGCHFEIDRKILQELEESTAEGQRAKERRKKMHKSRSQISE</sequence>
<feature type="domain" description="AIG1-type G" evidence="5">
    <location>
        <begin position="212"/>
        <end position="411"/>
    </location>
</feature>
<dbReference type="InterPro" id="IPR045058">
    <property type="entry name" value="GIMA/IAN/Toc"/>
</dbReference>
<evidence type="ECO:0000313" key="7">
    <source>
        <dbReference type="Proteomes" id="UP000324632"/>
    </source>
</evidence>
<dbReference type="InterPro" id="IPR027417">
    <property type="entry name" value="P-loop_NTPase"/>
</dbReference>
<evidence type="ECO:0000256" key="1">
    <source>
        <dbReference type="ARBA" id="ARBA00008535"/>
    </source>
</evidence>
<dbReference type="PANTHER" id="PTHR10903">
    <property type="entry name" value="GTPASE, IMAP FAMILY MEMBER-RELATED"/>
    <property type="match status" value="1"/>
</dbReference>
<accession>A0A5A9PS32</accession>
<protein>
    <submittedName>
        <fullName evidence="6">GTPase IMAP family member 8</fullName>
    </submittedName>
</protein>
<dbReference type="Gene3D" id="3.40.50.300">
    <property type="entry name" value="P-loop containing nucleotide triphosphate hydrolases"/>
    <property type="match status" value="3"/>
</dbReference>
<keyword evidence="2" id="KW-0547">Nucleotide-binding</keyword>
<dbReference type="FunFam" id="3.40.50.300:FF:001809">
    <property type="entry name" value="Si:ch1073-365p7.2"/>
    <property type="match status" value="3"/>
</dbReference>
<dbReference type="GO" id="GO:0005525">
    <property type="term" value="F:GTP binding"/>
    <property type="evidence" value="ECO:0007669"/>
    <property type="project" value="UniProtKB-KW"/>
</dbReference>
<comment type="caution">
    <text evidence="6">The sequence shown here is derived from an EMBL/GenBank/DDBJ whole genome shotgun (WGS) entry which is preliminary data.</text>
</comment>
<feature type="compositionally biased region" description="Basic residues" evidence="4">
    <location>
        <begin position="657"/>
        <end position="672"/>
    </location>
</feature>
<feature type="region of interest" description="Disordered" evidence="4">
    <location>
        <begin position="417"/>
        <end position="442"/>
    </location>
</feature>
<dbReference type="Pfam" id="PF04548">
    <property type="entry name" value="AIG1"/>
    <property type="match status" value="3"/>
</dbReference>
<evidence type="ECO:0000256" key="4">
    <source>
        <dbReference type="SAM" id="MobiDB-lite"/>
    </source>
</evidence>
<proteinExistence type="inferred from homology"/>
<evidence type="ECO:0000256" key="3">
    <source>
        <dbReference type="ARBA" id="ARBA00023134"/>
    </source>
</evidence>
<dbReference type="InterPro" id="IPR006703">
    <property type="entry name" value="G_AIG1"/>
</dbReference>
<dbReference type="SUPFAM" id="SSF52540">
    <property type="entry name" value="P-loop containing nucleoside triphosphate hydrolases"/>
    <property type="match status" value="3"/>
</dbReference>
<organism evidence="6 7">
    <name type="scientific">Triplophysa tibetana</name>
    <dbReference type="NCBI Taxonomy" id="1572043"/>
    <lineage>
        <taxon>Eukaryota</taxon>
        <taxon>Metazoa</taxon>
        <taxon>Chordata</taxon>
        <taxon>Craniata</taxon>
        <taxon>Vertebrata</taxon>
        <taxon>Euteleostomi</taxon>
        <taxon>Actinopterygii</taxon>
        <taxon>Neopterygii</taxon>
        <taxon>Teleostei</taxon>
        <taxon>Ostariophysi</taxon>
        <taxon>Cypriniformes</taxon>
        <taxon>Nemacheilidae</taxon>
        <taxon>Triplophysa</taxon>
    </lineage>
</organism>